<reference evidence="2 3" key="1">
    <citation type="journal article" date="2010" name="Stand. Genomic Sci.">
        <title>Complete genome sequence of Cellulomonas flavigena type strain (134).</title>
        <authorList>
            <person name="Abt B."/>
            <person name="Foster B."/>
            <person name="Lapidus A."/>
            <person name="Clum A."/>
            <person name="Sun H."/>
            <person name="Pukall R."/>
            <person name="Lucas S."/>
            <person name="Glavina Del Rio T."/>
            <person name="Nolan M."/>
            <person name="Tice H."/>
            <person name="Cheng J.F."/>
            <person name="Pitluck S."/>
            <person name="Liolios K."/>
            <person name="Ivanova N."/>
            <person name="Mavromatis K."/>
            <person name="Ovchinnikova G."/>
            <person name="Pati A."/>
            <person name="Goodwin L."/>
            <person name="Chen A."/>
            <person name="Palaniappan K."/>
            <person name="Land M."/>
            <person name="Hauser L."/>
            <person name="Chang Y.J."/>
            <person name="Jeffries C.D."/>
            <person name="Rohde M."/>
            <person name="Goker M."/>
            <person name="Woyke T."/>
            <person name="Bristow J."/>
            <person name="Eisen J.A."/>
            <person name="Markowitz V."/>
            <person name="Hugenholtz P."/>
            <person name="Kyrpides N.C."/>
            <person name="Klenk H.P."/>
        </authorList>
    </citation>
    <scope>NUCLEOTIDE SEQUENCE [LARGE SCALE GENOMIC DNA]</scope>
    <source>
        <strain evidence="3">ATCC 482 / DSM 20109 / BCRC 11376 / JCM 18109 / NBRC 3775 / NCIMB 8073 / NRS 134</strain>
    </source>
</reference>
<protein>
    <recommendedName>
        <fullName evidence="1">Glyoxalase-like domain-containing protein</fullName>
    </recommendedName>
</protein>
<evidence type="ECO:0000313" key="3">
    <source>
        <dbReference type="Proteomes" id="UP000000849"/>
    </source>
</evidence>
<dbReference type="CDD" id="cd06587">
    <property type="entry name" value="VOC"/>
    <property type="match status" value="1"/>
</dbReference>
<sequence>MDRRLQIVLDAHDPRAVGAFWAEVLGYVEDPPPEGFATWQDTLRAWGLPEERWNDAYAIVDPEGVGPRLFLQKVPEGKTVKNRLHLDVGLPGVPTRRGGPPDRDGIRARAAQLEVLGATRVREVDDEQQGYWIVLQDPEGNEFCLV</sequence>
<feature type="domain" description="Glyoxalase-like" evidence="1">
    <location>
        <begin position="6"/>
        <end position="146"/>
    </location>
</feature>
<dbReference type="AlphaFoldDB" id="D5UF54"/>
<dbReference type="OrthoDB" id="5524593at2"/>
<dbReference type="Pfam" id="PF18029">
    <property type="entry name" value="Glyoxalase_6"/>
    <property type="match status" value="1"/>
</dbReference>
<dbReference type="PANTHER" id="PTHR35908">
    <property type="entry name" value="HYPOTHETICAL FUSION PROTEIN"/>
    <property type="match status" value="1"/>
</dbReference>
<organism evidence="2 3">
    <name type="scientific">Cellulomonas flavigena (strain ATCC 482 / DSM 20109 / BCRC 11376 / JCM 18109 / NBRC 3775 / NCIMB 8073 / NRS 134)</name>
    <dbReference type="NCBI Taxonomy" id="446466"/>
    <lineage>
        <taxon>Bacteria</taxon>
        <taxon>Bacillati</taxon>
        <taxon>Actinomycetota</taxon>
        <taxon>Actinomycetes</taxon>
        <taxon>Micrococcales</taxon>
        <taxon>Cellulomonadaceae</taxon>
        <taxon>Cellulomonas</taxon>
    </lineage>
</organism>
<dbReference type="SUPFAM" id="SSF54593">
    <property type="entry name" value="Glyoxalase/Bleomycin resistance protein/Dihydroxybiphenyl dioxygenase"/>
    <property type="match status" value="1"/>
</dbReference>
<dbReference type="Gene3D" id="3.10.180.10">
    <property type="entry name" value="2,3-Dihydroxybiphenyl 1,2-Dioxygenase, domain 1"/>
    <property type="match status" value="1"/>
</dbReference>
<evidence type="ECO:0000313" key="2">
    <source>
        <dbReference type="EMBL" id="ADG74851.1"/>
    </source>
</evidence>
<accession>D5UF54</accession>
<proteinExistence type="predicted"/>
<dbReference type="KEGG" id="cfl:Cfla_1956"/>
<dbReference type="HOGENOM" id="CLU_108054_1_1_11"/>
<dbReference type="eggNOG" id="COG0346">
    <property type="taxonomic scope" value="Bacteria"/>
</dbReference>
<name>D5UF54_CELFN</name>
<dbReference type="Proteomes" id="UP000000849">
    <property type="component" value="Chromosome"/>
</dbReference>
<dbReference type="InterPro" id="IPR041581">
    <property type="entry name" value="Glyoxalase_6"/>
</dbReference>
<dbReference type="STRING" id="446466.Cfla_1956"/>
<dbReference type="InterPro" id="IPR029068">
    <property type="entry name" value="Glyas_Bleomycin-R_OHBP_Dase"/>
</dbReference>
<keyword evidence="3" id="KW-1185">Reference proteome</keyword>
<evidence type="ECO:0000259" key="1">
    <source>
        <dbReference type="Pfam" id="PF18029"/>
    </source>
</evidence>
<dbReference type="RefSeq" id="WP_013117185.1">
    <property type="nucleotide sequence ID" value="NC_014151.1"/>
</dbReference>
<dbReference type="PANTHER" id="PTHR35908:SF1">
    <property type="entry name" value="CONSERVED PROTEIN"/>
    <property type="match status" value="1"/>
</dbReference>
<dbReference type="EMBL" id="CP001964">
    <property type="protein sequence ID" value="ADG74851.1"/>
    <property type="molecule type" value="Genomic_DNA"/>
</dbReference>
<gene>
    <name evidence="2" type="ordered locus">Cfla_1956</name>
</gene>